<reference evidence="1" key="1">
    <citation type="submission" date="2020-08" db="EMBL/GenBank/DDBJ databases">
        <title>Multicomponent nature underlies the extraordinary mechanical properties of spider dragline silk.</title>
        <authorList>
            <person name="Kono N."/>
            <person name="Nakamura H."/>
            <person name="Mori M."/>
            <person name="Yoshida Y."/>
            <person name="Ohtoshi R."/>
            <person name="Malay A.D."/>
            <person name="Moran D.A.P."/>
            <person name="Tomita M."/>
            <person name="Numata K."/>
            <person name="Arakawa K."/>
        </authorList>
    </citation>
    <scope>NUCLEOTIDE SEQUENCE</scope>
</reference>
<dbReference type="Proteomes" id="UP000887013">
    <property type="component" value="Unassembled WGS sequence"/>
</dbReference>
<organism evidence="1 2">
    <name type="scientific">Nephila pilipes</name>
    <name type="common">Giant wood spider</name>
    <name type="synonym">Nephila maculata</name>
    <dbReference type="NCBI Taxonomy" id="299642"/>
    <lineage>
        <taxon>Eukaryota</taxon>
        <taxon>Metazoa</taxon>
        <taxon>Ecdysozoa</taxon>
        <taxon>Arthropoda</taxon>
        <taxon>Chelicerata</taxon>
        <taxon>Arachnida</taxon>
        <taxon>Araneae</taxon>
        <taxon>Araneomorphae</taxon>
        <taxon>Entelegynae</taxon>
        <taxon>Araneoidea</taxon>
        <taxon>Nephilidae</taxon>
        <taxon>Nephila</taxon>
    </lineage>
</organism>
<gene>
    <name evidence="1" type="primary">fs(1)h_5</name>
    <name evidence="1" type="ORF">NPIL_558521</name>
</gene>
<evidence type="ECO:0000313" key="2">
    <source>
        <dbReference type="Proteomes" id="UP000887013"/>
    </source>
</evidence>
<dbReference type="Gene3D" id="2.40.70.10">
    <property type="entry name" value="Acid Proteases"/>
    <property type="match status" value="1"/>
</dbReference>
<name>A0A8X6JKI8_NEPPI</name>
<protein>
    <submittedName>
        <fullName evidence="1">Homeotic protein female sterile</fullName>
    </submittedName>
</protein>
<dbReference type="SUPFAM" id="SSF50630">
    <property type="entry name" value="Acid proteases"/>
    <property type="match status" value="1"/>
</dbReference>
<dbReference type="EMBL" id="BMAW01043383">
    <property type="protein sequence ID" value="GFS39095.1"/>
    <property type="molecule type" value="Genomic_DNA"/>
</dbReference>
<accession>A0A8X6JKI8</accession>
<dbReference type="InterPro" id="IPR021109">
    <property type="entry name" value="Peptidase_aspartic_dom_sf"/>
</dbReference>
<dbReference type="AlphaFoldDB" id="A0A8X6JKI8"/>
<dbReference type="CDD" id="cd00303">
    <property type="entry name" value="retropepsin_like"/>
    <property type="match status" value="1"/>
</dbReference>
<comment type="caution">
    <text evidence="1">The sequence shown here is derived from an EMBL/GenBank/DDBJ whole genome shotgun (WGS) entry which is preliminary data.</text>
</comment>
<keyword evidence="2" id="KW-1185">Reference proteome</keyword>
<sequence length="141" mass="15804">MPRKCFNRHSPNHLSYNCPKVKKESEHVRPSISEVQTCSVITQKELLLKNITLGKKTISTLMDTGSSVSLIQEDVSTKIVDQPKFSKKCIVLLGIGKSQVLTKGSFEHDFVTDEDHYSLTLHVVPTEHLNFQGVIATDILK</sequence>
<proteinExistence type="predicted"/>
<evidence type="ECO:0000313" key="1">
    <source>
        <dbReference type="EMBL" id="GFS39095.1"/>
    </source>
</evidence>
<dbReference type="OrthoDB" id="8065943at2759"/>